<dbReference type="InterPro" id="IPR000315">
    <property type="entry name" value="Znf_B-box"/>
</dbReference>
<dbReference type="InterPro" id="IPR013083">
    <property type="entry name" value="Znf_RING/FYVE/PHD"/>
</dbReference>
<name>A0A7K5NHK3_CHRMC</name>
<dbReference type="GO" id="GO:0045087">
    <property type="term" value="P:innate immune response"/>
    <property type="evidence" value="ECO:0007669"/>
    <property type="project" value="TreeGrafter"/>
</dbReference>
<dbReference type="PANTHER" id="PTHR25462:SF302">
    <property type="entry name" value="PROTEIN PML"/>
    <property type="match status" value="1"/>
</dbReference>
<dbReference type="SUPFAM" id="SSF57850">
    <property type="entry name" value="RING/U-box"/>
    <property type="match status" value="1"/>
</dbReference>
<feature type="non-terminal residue" evidence="8">
    <location>
        <position position="1"/>
    </location>
</feature>
<dbReference type="PROSITE" id="PS50089">
    <property type="entry name" value="ZF_RING_2"/>
    <property type="match status" value="1"/>
</dbReference>
<evidence type="ECO:0000256" key="4">
    <source>
        <dbReference type="PROSITE-ProRule" id="PRU00024"/>
    </source>
</evidence>
<comment type="caution">
    <text evidence="8">The sequence shown here is derived from an EMBL/GenBank/DDBJ whole genome shotgun (WGS) entry which is preliminary data.</text>
</comment>
<evidence type="ECO:0000256" key="5">
    <source>
        <dbReference type="SAM" id="Coils"/>
    </source>
</evidence>
<gene>
    <name evidence="8" type="primary">Pml_1</name>
    <name evidence="8" type="ORF">CHRMAC_R08946</name>
</gene>
<evidence type="ECO:0000313" key="8">
    <source>
        <dbReference type="EMBL" id="NWT42491.1"/>
    </source>
</evidence>
<feature type="domain" description="RING-type" evidence="6">
    <location>
        <begin position="25"/>
        <end position="62"/>
    </location>
</feature>
<dbReference type="Gene3D" id="3.30.40.10">
    <property type="entry name" value="Zinc/RING finger domain, C3HC4 (zinc finger)"/>
    <property type="match status" value="1"/>
</dbReference>
<organism evidence="8 9">
    <name type="scientific">Chroicocephalus maculipennis</name>
    <name type="common">Brown-hooded gull</name>
    <name type="synonym">Larus maculipennis</name>
    <dbReference type="NCBI Taxonomy" id="287016"/>
    <lineage>
        <taxon>Eukaryota</taxon>
        <taxon>Metazoa</taxon>
        <taxon>Chordata</taxon>
        <taxon>Craniata</taxon>
        <taxon>Vertebrata</taxon>
        <taxon>Euteleostomi</taxon>
        <taxon>Archelosauria</taxon>
        <taxon>Archosauria</taxon>
        <taxon>Dinosauria</taxon>
        <taxon>Saurischia</taxon>
        <taxon>Theropoda</taxon>
        <taxon>Coelurosauria</taxon>
        <taxon>Aves</taxon>
        <taxon>Neognathae</taxon>
        <taxon>Neoaves</taxon>
        <taxon>Charadriiformes</taxon>
        <taxon>Laridae</taxon>
        <taxon>Chroicocephalus</taxon>
    </lineage>
</organism>
<feature type="non-terminal residue" evidence="8">
    <location>
        <position position="356"/>
    </location>
</feature>
<feature type="coiled-coil region" evidence="5">
    <location>
        <begin position="216"/>
        <end position="253"/>
    </location>
</feature>
<keyword evidence="2 4" id="KW-0863">Zinc-finger</keyword>
<evidence type="ECO:0000259" key="7">
    <source>
        <dbReference type="PROSITE" id="PS50119"/>
    </source>
</evidence>
<feature type="domain" description="B box-type" evidence="7">
    <location>
        <begin position="99"/>
        <end position="140"/>
    </location>
</feature>
<keyword evidence="9" id="KW-1185">Reference proteome</keyword>
<accession>A0A7K5NHK3</accession>
<reference evidence="8 9" key="1">
    <citation type="submission" date="2019-09" db="EMBL/GenBank/DDBJ databases">
        <title>Bird 10,000 Genomes (B10K) Project - Family phase.</title>
        <authorList>
            <person name="Zhang G."/>
        </authorList>
    </citation>
    <scope>NUCLEOTIDE SEQUENCE [LARGE SCALE GENOMIC DNA]</scope>
    <source>
        <strain evidence="8">B10K-DU-021-33</strain>
        <tissue evidence="8">Mixed tissue sample</tissue>
    </source>
</reference>
<dbReference type="SUPFAM" id="SSF57845">
    <property type="entry name" value="B-box zinc-binding domain"/>
    <property type="match status" value="1"/>
</dbReference>
<evidence type="ECO:0000313" key="9">
    <source>
        <dbReference type="Proteomes" id="UP000524558"/>
    </source>
</evidence>
<dbReference type="CDD" id="cd19804">
    <property type="entry name" value="Bbox1_TRIM19_C-V"/>
    <property type="match status" value="1"/>
</dbReference>
<dbReference type="Proteomes" id="UP000524558">
    <property type="component" value="Unassembled WGS sequence"/>
</dbReference>
<dbReference type="SMART" id="SM00184">
    <property type="entry name" value="RING"/>
    <property type="match status" value="1"/>
</dbReference>
<dbReference type="EMBL" id="VYZF01000766">
    <property type="protein sequence ID" value="NWT42491.1"/>
    <property type="molecule type" value="Genomic_DNA"/>
</dbReference>
<keyword evidence="5" id="KW-0175">Coiled coil</keyword>
<dbReference type="PROSITE" id="PS00518">
    <property type="entry name" value="ZF_RING_1"/>
    <property type="match status" value="1"/>
</dbReference>
<evidence type="ECO:0000256" key="2">
    <source>
        <dbReference type="ARBA" id="ARBA00022771"/>
    </source>
</evidence>
<dbReference type="GO" id="GO:0008270">
    <property type="term" value="F:zinc ion binding"/>
    <property type="evidence" value="ECO:0007669"/>
    <property type="project" value="UniProtKB-KW"/>
</dbReference>
<dbReference type="InterPro" id="IPR017907">
    <property type="entry name" value="Znf_RING_CS"/>
</dbReference>
<dbReference type="GO" id="GO:0005654">
    <property type="term" value="C:nucleoplasm"/>
    <property type="evidence" value="ECO:0007669"/>
    <property type="project" value="TreeGrafter"/>
</dbReference>
<dbReference type="PANTHER" id="PTHR25462">
    <property type="entry name" value="BONUS, ISOFORM C-RELATED"/>
    <property type="match status" value="1"/>
</dbReference>
<keyword evidence="3" id="KW-0862">Zinc</keyword>
<evidence type="ECO:0000259" key="6">
    <source>
        <dbReference type="PROSITE" id="PS50089"/>
    </source>
</evidence>
<dbReference type="GO" id="GO:0044790">
    <property type="term" value="P:suppression of viral release by host"/>
    <property type="evidence" value="ECO:0007669"/>
    <property type="project" value="TreeGrafter"/>
</dbReference>
<proteinExistence type="predicted"/>
<evidence type="ECO:0000256" key="1">
    <source>
        <dbReference type="ARBA" id="ARBA00022723"/>
    </source>
</evidence>
<keyword evidence="1" id="KW-0479">Metal-binding</keyword>
<evidence type="ECO:0000256" key="3">
    <source>
        <dbReference type="ARBA" id="ARBA00022833"/>
    </source>
</evidence>
<dbReference type="Gene3D" id="3.30.160.60">
    <property type="entry name" value="Classic Zinc Finger"/>
    <property type="match status" value="1"/>
</dbReference>
<dbReference type="InterPro" id="IPR047153">
    <property type="entry name" value="TRIM45/56/19-like"/>
</dbReference>
<dbReference type="Pfam" id="PF22586">
    <property type="entry name" value="ANCHR-like_BBOX"/>
    <property type="match status" value="1"/>
</dbReference>
<dbReference type="AlphaFoldDB" id="A0A7K5NHK3"/>
<protein>
    <submittedName>
        <fullName evidence="8">PML protein</fullName>
    </submittedName>
</protein>
<dbReference type="InterPro" id="IPR021978">
    <property type="entry name" value="PML-like_CC"/>
</dbReference>
<sequence>PTPVLIPLPSSLPKLLEDDFQFILCEGCRKELPKLKLLTCLHTLCLDCLSKNKPVGQCPVCRTAIPQASSISDMDNLLFTNLQARLEIYKKIVGGVDLFCDNCKKAGEFWCSECKEFLCTRCFEAHQRYLKMESHKAMRVIDIRAGSFKDFLKGTGKTSNLFCSNPTHESQIVSVYCKKCKRALCCICALLDSHHTPFCDIRSETRRRQEELGTLSRELKQKRNGFEATYAGLKDEAARLEQVQREMRQLIHQRVEQLVGLIRREEEELLGLVEAGQEQGRRELSRELERVEGVLRRMEAGEQLVEKMNLYATEQEVMDMQPFIKDSLEELLQLPGARDRAQAGDLTECRARLQAL</sequence>
<dbReference type="Pfam" id="PF12126">
    <property type="entry name" value="PML_CC"/>
    <property type="match status" value="1"/>
</dbReference>
<dbReference type="GO" id="GO:0008630">
    <property type="term" value="P:intrinsic apoptotic signaling pathway in response to DNA damage"/>
    <property type="evidence" value="ECO:0007669"/>
    <property type="project" value="TreeGrafter"/>
</dbReference>
<dbReference type="InterPro" id="IPR001841">
    <property type="entry name" value="Znf_RING"/>
</dbReference>
<dbReference type="PROSITE" id="PS50119">
    <property type="entry name" value="ZF_BBOX"/>
    <property type="match status" value="2"/>
</dbReference>
<feature type="domain" description="B box-type" evidence="7">
    <location>
        <begin position="158"/>
        <end position="196"/>
    </location>
</feature>